<name>A0A1H4B7X7_BIZPA</name>
<protein>
    <submittedName>
        <fullName evidence="1">Uncharacterized protein</fullName>
    </submittedName>
</protein>
<dbReference type="Proteomes" id="UP000198846">
    <property type="component" value="Unassembled WGS sequence"/>
</dbReference>
<proteinExistence type="predicted"/>
<gene>
    <name evidence="1" type="ORF">SAMN04487990_11369</name>
</gene>
<dbReference type="OrthoDB" id="1426087at2"/>
<organism evidence="1 2">
    <name type="scientific">Bizionia paragorgiae</name>
    <dbReference type="NCBI Taxonomy" id="283786"/>
    <lineage>
        <taxon>Bacteria</taxon>
        <taxon>Pseudomonadati</taxon>
        <taxon>Bacteroidota</taxon>
        <taxon>Flavobacteriia</taxon>
        <taxon>Flavobacteriales</taxon>
        <taxon>Flavobacteriaceae</taxon>
        <taxon>Bizionia</taxon>
    </lineage>
</organism>
<dbReference type="AlphaFoldDB" id="A0A1H4B7X7"/>
<accession>A0A1H4B7X7</accession>
<sequence>MKKTLLIVVIFIINFQLHSQEYITADNFNFKFIKAKKAVGGNYVYTIKTTKDVKKVQVRYKMKSVSGEKDDFDPNKFYLVSDEYKKRIRPLDVRHNYAAGWIYIGFGHLVNFQPKDKKLKEWLSYKPEVKNTFNDYKIEGYQDVCPNINFGTKRKPKMASPYLDHKELKSCKVDLYFSLPKELKKFRIYYGTELISDNKIK</sequence>
<dbReference type="EMBL" id="FNQK01000013">
    <property type="protein sequence ID" value="SEA43952.1"/>
    <property type="molecule type" value="Genomic_DNA"/>
</dbReference>
<evidence type="ECO:0000313" key="2">
    <source>
        <dbReference type="Proteomes" id="UP000198846"/>
    </source>
</evidence>
<dbReference type="RefSeq" id="WP_092134968.1">
    <property type="nucleotide sequence ID" value="NZ_FNQK01000013.1"/>
</dbReference>
<keyword evidence="2" id="KW-1185">Reference proteome</keyword>
<reference evidence="1 2" key="1">
    <citation type="submission" date="2016-10" db="EMBL/GenBank/DDBJ databases">
        <authorList>
            <person name="de Groot N.N."/>
        </authorList>
    </citation>
    <scope>NUCLEOTIDE SEQUENCE [LARGE SCALE GENOMIC DNA]</scope>
    <source>
        <strain evidence="1 2">DSM 23842</strain>
    </source>
</reference>
<evidence type="ECO:0000313" key="1">
    <source>
        <dbReference type="EMBL" id="SEA43952.1"/>
    </source>
</evidence>